<name>A0A4W5Q8K3_9TELE</name>
<evidence type="ECO:0000256" key="4">
    <source>
        <dbReference type="SAM" id="Phobius"/>
    </source>
</evidence>
<evidence type="ECO:0000256" key="2">
    <source>
        <dbReference type="ARBA" id="ARBA00022889"/>
    </source>
</evidence>
<feature type="transmembrane region" description="Helical" evidence="4">
    <location>
        <begin position="195"/>
        <end position="217"/>
    </location>
</feature>
<comment type="similarity">
    <text evidence="1">Belongs to the integrin alpha chain family.</text>
</comment>
<dbReference type="GO" id="GO:0007155">
    <property type="term" value="P:cell adhesion"/>
    <property type="evidence" value="ECO:0007669"/>
    <property type="project" value="UniProtKB-KW"/>
</dbReference>
<dbReference type="AlphaFoldDB" id="A0A4W5Q8K3"/>
<sequence>MVGINHTVHGTTASWFCIHVSLSVSLFIHPIVLQLHFFQYPSCYISPCPISISEVENIGHVPAPVNVTFVIPVELDSGYLWNVSLLQTDNSRGKCERKEVLSKKEKSTLFYQHCSGVICHLVGCTIGLSSNNQPTIFKFVGNISRNSEGSAGQVEVVSWGSLSFDQSVYSQYPAVGSQSVKILSILETTPESHTALIASISVVFSLLLLTIISGVLYKMGFFKSRRIASGGVDYSPAVPARTAAPDDDHGLTADITSLGENTL</sequence>
<keyword evidence="4" id="KW-1133">Transmembrane helix</keyword>
<keyword evidence="2" id="KW-0130">Cell adhesion</keyword>
<reference evidence="6" key="3">
    <citation type="submission" date="2025-09" db="UniProtKB">
        <authorList>
            <consortium name="Ensembl"/>
        </authorList>
    </citation>
    <scope>IDENTIFICATION</scope>
</reference>
<evidence type="ECO:0000256" key="3">
    <source>
        <dbReference type="ARBA" id="ARBA00023170"/>
    </source>
</evidence>
<dbReference type="Gene3D" id="2.60.40.1530">
    <property type="entry name" value="ntegrin, alpha v. Chain A, domain 4"/>
    <property type="match status" value="1"/>
</dbReference>
<evidence type="ECO:0000313" key="7">
    <source>
        <dbReference type="Proteomes" id="UP000314982"/>
    </source>
</evidence>
<evidence type="ECO:0000256" key="1">
    <source>
        <dbReference type="ARBA" id="ARBA00008054"/>
    </source>
</evidence>
<dbReference type="Pfam" id="PF21520">
    <property type="entry name" value="ITGAX-like_Ig_3"/>
    <property type="match status" value="1"/>
</dbReference>
<keyword evidence="3" id="KW-0675">Receptor</keyword>
<evidence type="ECO:0000313" key="6">
    <source>
        <dbReference type="Ensembl" id="ENSHHUP00000073536.1"/>
    </source>
</evidence>
<feature type="domain" description="Integrin alpha-X-like third Ig-like" evidence="5">
    <location>
        <begin position="54"/>
        <end position="175"/>
    </location>
</feature>
<dbReference type="Proteomes" id="UP000314982">
    <property type="component" value="Unassembled WGS sequence"/>
</dbReference>
<evidence type="ECO:0000259" key="5">
    <source>
        <dbReference type="Pfam" id="PF21520"/>
    </source>
</evidence>
<keyword evidence="7" id="KW-1185">Reference proteome</keyword>
<reference evidence="7" key="1">
    <citation type="submission" date="2018-06" db="EMBL/GenBank/DDBJ databases">
        <title>Genome assembly of Danube salmon.</title>
        <authorList>
            <person name="Macqueen D.J."/>
            <person name="Gundappa M.K."/>
        </authorList>
    </citation>
    <scope>NUCLEOTIDE SEQUENCE [LARGE SCALE GENOMIC DNA]</scope>
</reference>
<proteinExistence type="inferred from homology"/>
<reference evidence="6" key="2">
    <citation type="submission" date="2025-08" db="UniProtKB">
        <authorList>
            <consortium name="Ensembl"/>
        </authorList>
    </citation>
    <scope>IDENTIFICATION</scope>
</reference>
<dbReference type="InterPro" id="IPR048633">
    <property type="entry name" value="ITGAX-like_Ig_3"/>
</dbReference>
<keyword evidence="4" id="KW-0472">Membrane</keyword>
<organism evidence="6 7">
    <name type="scientific">Hucho hucho</name>
    <name type="common">huchen</name>
    <dbReference type="NCBI Taxonomy" id="62062"/>
    <lineage>
        <taxon>Eukaryota</taxon>
        <taxon>Metazoa</taxon>
        <taxon>Chordata</taxon>
        <taxon>Craniata</taxon>
        <taxon>Vertebrata</taxon>
        <taxon>Euteleostomi</taxon>
        <taxon>Actinopterygii</taxon>
        <taxon>Neopterygii</taxon>
        <taxon>Teleostei</taxon>
        <taxon>Protacanthopterygii</taxon>
        <taxon>Salmoniformes</taxon>
        <taxon>Salmonidae</taxon>
        <taxon>Salmoninae</taxon>
        <taxon>Hucho</taxon>
    </lineage>
</organism>
<accession>A0A4W5Q8K3</accession>
<keyword evidence="4" id="KW-0812">Transmembrane</keyword>
<protein>
    <recommendedName>
        <fullName evidence="5">Integrin alpha-X-like third Ig-like domain-containing protein</fullName>
    </recommendedName>
</protein>
<dbReference type="Ensembl" id="ENSHHUT00000075955.1">
    <property type="protein sequence ID" value="ENSHHUP00000073536.1"/>
    <property type="gene ID" value="ENSHHUG00000043155.1"/>
</dbReference>
<dbReference type="Gene3D" id="1.20.5.930">
    <property type="entry name" value="Bicelle-embedded integrin alpha(iib) transmembrane segment"/>
    <property type="match status" value="1"/>
</dbReference>